<evidence type="ECO:0000313" key="7">
    <source>
        <dbReference type="EMBL" id="CAB4608132.1"/>
    </source>
</evidence>
<evidence type="ECO:0000256" key="4">
    <source>
        <dbReference type="ARBA" id="ARBA00022723"/>
    </source>
</evidence>
<dbReference type="AlphaFoldDB" id="A0A6J6N400"/>
<dbReference type="GO" id="GO:0019825">
    <property type="term" value="F:oxygen binding"/>
    <property type="evidence" value="ECO:0007669"/>
    <property type="project" value="InterPro"/>
</dbReference>
<keyword evidence="2" id="KW-0813">Transport</keyword>
<evidence type="ECO:0000256" key="5">
    <source>
        <dbReference type="ARBA" id="ARBA00023004"/>
    </source>
</evidence>
<comment type="cofactor">
    <cofactor evidence="1">
        <name>heme</name>
        <dbReference type="ChEBI" id="CHEBI:30413"/>
    </cofactor>
</comment>
<proteinExistence type="inferred from homology"/>
<dbReference type="EMBL" id="CAEZZS010000022">
    <property type="protein sequence ID" value="CAB4775726.1"/>
    <property type="molecule type" value="Genomic_DNA"/>
</dbReference>
<dbReference type="InterPro" id="IPR044203">
    <property type="entry name" value="GlbO/GLB3-like"/>
</dbReference>
<dbReference type="InterPro" id="IPR019795">
    <property type="entry name" value="Globin_bac-like_CS"/>
</dbReference>
<dbReference type="SUPFAM" id="SSF46458">
    <property type="entry name" value="Globin-like"/>
    <property type="match status" value="1"/>
</dbReference>
<organism evidence="8">
    <name type="scientific">freshwater metagenome</name>
    <dbReference type="NCBI Taxonomy" id="449393"/>
    <lineage>
        <taxon>unclassified sequences</taxon>
        <taxon>metagenomes</taxon>
        <taxon>ecological metagenomes</taxon>
    </lineage>
</organism>
<dbReference type="EMBL" id="CAEZUJ010000077">
    <property type="protein sequence ID" value="CAB4608132.1"/>
    <property type="molecule type" value="Genomic_DNA"/>
</dbReference>
<dbReference type="Pfam" id="PF01152">
    <property type="entry name" value="Bac_globin"/>
    <property type="match status" value="1"/>
</dbReference>
<dbReference type="GO" id="GO:0046872">
    <property type="term" value="F:metal ion binding"/>
    <property type="evidence" value="ECO:0007669"/>
    <property type="project" value="UniProtKB-KW"/>
</dbReference>
<gene>
    <name evidence="7" type="ORF">UFOPK1811_01251</name>
    <name evidence="8" type="ORF">UFOPK2360_00537</name>
    <name evidence="9" type="ORF">UFOPK2922_00638</name>
    <name evidence="10" type="ORF">UFOPK3306_00990</name>
</gene>
<dbReference type="Gene3D" id="1.10.490.10">
    <property type="entry name" value="Globins"/>
    <property type="match status" value="1"/>
</dbReference>
<name>A0A6J6N400_9ZZZZ</name>
<evidence type="ECO:0000313" key="9">
    <source>
        <dbReference type="EMBL" id="CAB4775726.1"/>
    </source>
</evidence>
<dbReference type="FunFam" id="1.10.490.10:FF:000004">
    <property type="entry name" value="Group 2 hemoglobin yjbI"/>
    <property type="match status" value="1"/>
</dbReference>
<accession>A0A6J6N400</accession>
<evidence type="ECO:0000256" key="1">
    <source>
        <dbReference type="ARBA" id="ARBA00001971"/>
    </source>
</evidence>
<evidence type="ECO:0000256" key="3">
    <source>
        <dbReference type="ARBA" id="ARBA00022617"/>
    </source>
</evidence>
<dbReference type="EMBL" id="CAEZXH010000023">
    <property type="protein sequence ID" value="CAB4680872.1"/>
    <property type="molecule type" value="Genomic_DNA"/>
</dbReference>
<dbReference type="PANTHER" id="PTHR47366:SF1">
    <property type="entry name" value="TWO-ON-TWO HEMOGLOBIN-3"/>
    <property type="match status" value="1"/>
</dbReference>
<keyword evidence="4" id="KW-0479">Metal-binding</keyword>
<dbReference type="PROSITE" id="PS01213">
    <property type="entry name" value="GLOBIN_FAM_2"/>
    <property type="match status" value="1"/>
</dbReference>
<evidence type="ECO:0000313" key="8">
    <source>
        <dbReference type="EMBL" id="CAB4680872.1"/>
    </source>
</evidence>
<dbReference type="InterPro" id="IPR001486">
    <property type="entry name" value="Hemoglobin_trunc"/>
</dbReference>
<keyword evidence="5" id="KW-0408">Iron</keyword>
<dbReference type="InterPro" id="IPR009050">
    <property type="entry name" value="Globin-like_sf"/>
</dbReference>
<keyword evidence="3" id="KW-0349">Heme</keyword>
<sequence length="125" mass="14423">MSETFYDAIGGEKAFEQLVSHFYALVAIDPILRPMYPTDDLHGAAIRLKMFLEQYWGGPKTYSEERGHPRLRMRHAEFKIGTKERDAWLTCMKSAVGELVITTEQRSELWSYLEGAAQFMINSED</sequence>
<comment type="similarity">
    <text evidence="6">Belongs to the truncated hemoglobin family. Group II subfamily.</text>
</comment>
<reference evidence="8" key="1">
    <citation type="submission" date="2020-05" db="EMBL/GenBank/DDBJ databases">
        <authorList>
            <person name="Chiriac C."/>
            <person name="Salcher M."/>
            <person name="Ghai R."/>
            <person name="Kavagutti S V."/>
        </authorList>
    </citation>
    <scope>NUCLEOTIDE SEQUENCE</scope>
</reference>
<dbReference type="PANTHER" id="PTHR47366">
    <property type="entry name" value="TWO-ON-TWO HEMOGLOBIN-3"/>
    <property type="match status" value="1"/>
</dbReference>
<dbReference type="CDD" id="cd14771">
    <property type="entry name" value="TrHb2_Mt-trHbO-like_O"/>
    <property type="match status" value="1"/>
</dbReference>
<protein>
    <submittedName>
        <fullName evidence="8">Unannotated protein</fullName>
    </submittedName>
</protein>
<dbReference type="InterPro" id="IPR012292">
    <property type="entry name" value="Globin/Proto"/>
</dbReference>
<dbReference type="EMBL" id="CAFBLI010000080">
    <property type="protein sequence ID" value="CAB4871943.1"/>
    <property type="molecule type" value="Genomic_DNA"/>
</dbReference>
<dbReference type="GO" id="GO:0005344">
    <property type="term" value="F:oxygen carrier activity"/>
    <property type="evidence" value="ECO:0007669"/>
    <property type="project" value="InterPro"/>
</dbReference>
<evidence type="ECO:0000256" key="6">
    <source>
        <dbReference type="ARBA" id="ARBA00034496"/>
    </source>
</evidence>
<dbReference type="GO" id="GO:0020037">
    <property type="term" value="F:heme binding"/>
    <property type="evidence" value="ECO:0007669"/>
    <property type="project" value="InterPro"/>
</dbReference>
<evidence type="ECO:0000256" key="2">
    <source>
        <dbReference type="ARBA" id="ARBA00022448"/>
    </source>
</evidence>
<evidence type="ECO:0000313" key="10">
    <source>
        <dbReference type="EMBL" id="CAB4871943.1"/>
    </source>
</evidence>